<dbReference type="PANTHER" id="PTHR22684">
    <property type="entry name" value="NULP1-RELATED"/>
    <property type="match status" value="1"/>
</dbReference>
<protein>
    <recommendedName>
        <fullName evidence="4">Transcription factor 25</fullName>
    </recommendedName>
</protein>
<sequence length="696" mass="78703">MSGRAKSQPKAKPTAKKMNKPPVENTKTARVKPKTTAKVDIVEDPSTTSSSDQSPTPQRAGNRFALLDDGDNDDVSSQEETSEKETGNDSEQVTVDTVNNAKKKMKRKKKASHSLAASHDRNIAPVPKDWKDMTEEQLLDSLAALNVHRTEAGDEEKKDYSSATFSVINPKLLNYRYEFQKTVGKSGMSALLPDTGLPAKNSRGLSKGIQHLFVTPQPNVQDPKIFMDRFMSLDKESPSSSNLIFKRLKKYKELQRDFLMMVHSSQDQVIQEVLHQMPYHTDALLLMCSIYERDDNYSSARQTIKNALLSLQSCFDHHQRNNPHLHRFSYVHPANRSYFIALFKHILLSTSRFPLTALETAKYLFNLNPKEDPLAVILMIDYLALKAKDYSYLLAFYDVLKDQKQLEMLPNYAFSVPLSLYLQTIQSSSDTEVPEELEKASRGLKEALLRFPNTLWLLSEKLNFPVDREVSSSHLFHKVRSESNDGLDMLQQLYVRRCSDFWKEPSVVEWLSETAKALIAETVTSTEMQDKITLYSNNRKKLYRGTPSSIWRHIILLNIPDSERIFNLRLLTESQSFIFPFDPIPPKNSEERDEWDLRVHLSPESPRRPAAATPTVVIPEGEAAGDVVQRVVQATGLFFRMLFPSTAVQAAVAEQDASSILGGDIVMGAAISEQDENGDELRASLETVASRASRKL</sequence>
<keyword evidence="3" id="KW-1185">Reference proteome</keyword>
<evidence type="ECO:0000313" key="3">
    <source>
        <dbReference type="Proteomes" id="UP000186922"/>
    </source>
</evidence>
<feature type="compositionally biased region" description="Acidic residues" evidence="1">
    <location>
        <begin position="68"/>
        <end position="80"/>
    </location>
</feature>
<feature type="region of interest" description="Disordered" evidence="1">
    <location>
        <begin position="1"/>
        <end position="126"/>
    </location>
</feature>
<evidence type="ECO:0008006" key="4">
    <source>
        <dbReference type="Google" id="ProtNLM"/>
    </source>
</evidence>
<dbReference type="EMBL" id="BDGG01000003">
    <property type="protein sequence ID" value="GAU95400.1"/>
    <property type="molecule type" value="Genomic_DNA"/>
</dbReference>
<dbReference type="AlphaFoldDB" id="A0A1D1V3C0"/>
<dbReference type="Proteomes" id="UP000186922">
    <property type="component" value="Unassembled WGS sequence"/>
</dbReference>
<name>A0A1D1V3C0_RAMVA</name>
<dbReference type="PANTHER" id="PTHR22684:SF0">
    <property type="entry name" value="RIBOSOME QUALITY CONTROL COMPLEX SUBUNIT TCF25"/>
    <property type="match status" value="1"/>
</dbReference>
<gene>
    <name evidence="2" type="primary">RvY_07023-1</name>
    <name evidence="2" type="synonym">RvY_07023.1</name>
    <name evidence="2" type="ORF">RvY_07023</name>
</gene>
<reference evidence="2 3" key="1">
    <citation type="journal article" date="2016" name="Nat. Commun.">
        <title>Extremotolerant tardigrade genome and improved radiotolerance of human cultured cells by tardigrade-unique protein.</title>
        <authorList>
            <person name="Hashimoto T."/>
            <person name="Horikawa D.D."/>
            <person name="Saito Y."/>
            <person name="Kuwahara H."/>
            <person name="Kozuka-Hata H."/>
            <person name="Shin-I T."/>
            <person name="Minakuchi Y."/>
            <person name="Ohishi K."/>
            <person name="Motoyama A."/>
            <person name="Aizu T."/>
            <person name="Enomoto A."/>
            <person name="Kondo K."/>
            <person name="Tanaka S."/>
            <person name="Hara Y."/>
            <person name="Koshikawa S."/>
            <person name="Sagara H."/>
            <person name="Miura T."/>
            <person name="Yokobori S."/>
            <person name="Miyagawa K."/>
            <person name="Suzuki Y."/>
            <person name="Kubo T."/>
            <person name="Oyama M."/>
            <person name="Kohara Y."/>
            <person name="Fujiyama A."/>
            <person name="Arakawa K."/>
            <person name="Katayama T."/>
            <person name="Toyoda A."/>
            <person name="Kunieda T."/>
        </authorList>
    </citation>
    <scope>NUCLEOTIDE SEQUENCE [LARGE SCALE GENOMIC DNA]</scope>
    <source>
        <strain evidence="2 3">YOKOZUNA-1</strain>
    </source>
</reference>
<feature type="compositionally biased region" description="Polar residues" evidence="1">
    <location>
        <begin position="89"/>
        <end position="100"/>
    </location>
</feature>
<feature type="compositionally biased region" description="Low complexity" evidence="1">
    <location>
        <begin position="44"/>
        <end position="58"/>
    </location>
</feature>
<feature type="compositionally biased region" description="Basic residues" evidence="1">
    <location>
        <begin position="7"/>
        <end position="19"/>
    </location>
</feature>
<comment type="caution">
    <text evidence="2">The sequence shown here is derived from an EMBL/GenBank/DDBJ whole genome shotgun (WGS) entry which is preliminary data.</text>
</comment>
<accession>A0A1D1V3C0</accession>
<dbReference type="Pfam" id="PF04910">
    <property type="entry name" value="Tcf25"/>
    <property type="match status" value="1"/>
</dbReference>
<evidence type="ECO:0000256" key="1">
    <source>
        <dbReference type="SAM" id="MobiDB-lite"/>
    </source>
</evidence>
<proteinExistence type="predicted"/>
<organism evidence="2 3">
    <name type="scientific">Ramazzottius varieornatus</name>
    <name type="common">Water bear</name>
    <name type="synonym">Tardigrade</name>
    <dbReference type="NCBI Taxonomy" id="947166"/>
    <lineage>
        <taxon>Eukaryota</taxon>
        <taxon>Metazoa</taxon>
        <taxon>Ecdysozoa</taxon>
        <taxon>Tardigrada</taxon>
        <taxon>Eutardigrada</taxon>
        <taxon>Parachela</taxon>
        <taxon>Hypsibioidea</taxon>
        <taxon>Ramazzottiidae</taxon>
        <taxon>Ramazzottius</taxon>
    </lineage>
</organism>
<dbReference type="STRING" id="947166.A0A1D1V3C0"/>
<dbReference type="OrthoDB" id="205993at2759"/>
<dbReference type="InterPro" id="IPR006994">
    <property type="entry name" value="TCF25/Rqc1"/>
</dbReference>
<feature type="compositionally biased region" description="Basic residues" evidence="1">
    <location>
        <begin position="101"/>
        <end position="112"/>
    </location>
</feature>
<dbReference type="GO" id="GO:1990112">
    <property type="term" value="C:RQC complex"/>
    <property type="evidence" value="ECO:0007669"/>
    <property type="project" value="TreeGrafter"/>
</dbReference>
<evidence type="ECO:0000313" key="2">
    <source>
        <dbReference type="EMBL" id="GAU95400.1"/>
    </source>
</evidence>